<reference evidence="2" key="1">
    <citation type="submission" date="2022-07" db="EMBL/GenBank/DDBJ databases">
        <title>Genome Sequence of Agrocybe chaxingu.</title>
        <authorList>
            <person name="Buettner E."/>
        </authorList>
    </citation>
    <scope>NUCLEOTIDE SEQUENCE</scope>
    <source>
        <strain evidence="2">MP-N11</strain>
    </source>
</reference>
<evidence type="ECO:0000256" key="1">
    <source>
        <dbReference type="SAM" id="MobiDB-lite"/>
    </source>
</evidence>
<comment type="caution">
    <text evidence="2">The sequence shown here is derived from an EMBL/GenBank/DDBJ whole genome shotgun (WGS) entry which is preliminary data.</text>
</comment>
<organism evidence="2 3">
    <name type="scientific">Agrocybe chaxingu</name>
    <dbReference type="NCBI Taxonomy" id="84603"/>
    <lineage>
        <taxon>Eukaryota</taxon>
        <taxon>Fungi</taxon>
        <taxon>Dikarya</taxon>
        <taxon>Basidiomycota</taxon>
        <taxon>Agaricomycotina</taxon>
        <taxon>Agaricomycetes</taxon>
        <taxon>Agaricomycetidae</taxon>
        <taxon>Agaricales</taxon>
        <taxon>Agaricineae</taxon>
        <taxon>Strophariaceae</taxon>
        <taxon>Agrocybe</taxon>
    </lineage>
</organism>
<evidence type="ECO:0000313" key="3">
    <source>
        <dbReference type="Proteomes" id="UP001148786"/>
    </source>
</evidence>
<proteinExistence type="predicted"/>
<protein>
    <submittedName>
        <fullName evidence="2">Uncharacterized protein</fullName>
    </submittedName>
</protein>
<sequence>MCPAPSSGIAILITVAQRDSGPYLRRPIHRYPPTLLPFYAPTLAPTRLTSEHDESGVEVSDVEDTGWEANVEGGDFLVDDQYPCVDPRREVCGVEEDVYADAEAGEGGPDVDNGQSDCMKNDDEEVPPPAGPIMGAVHYFGAGPIRSTPVAQGTLQRSDTERLMNEGSSALGNEQPDRLPSNIGAKRKRDANDDGSDEPTKEVPVVPGTPLHTRMSDAALQEAYAGSTKHPHQKQMLEDFGCRVFPGQPQPEQWCCHFCPYAL</sequence>
<gene>
    <name evidence="2" type="ORF">NLJ89_g8838</name>
</gene>
<keyword evidence="3" id="KW-1185">Reference proteome</keyword>
<evidence type="ECO:0000313" key="2">
    <source>
        <dbReference type="EMBL" id="KAJ3502547.1"/>
    </source>
</evidence>
<accession>A0A9W8JRX3</accession>
<feature type="region of interest" description="Disordered" evidence="1">
    <location>
        <begin position="102"/>
        <end position="126"/>
    </location>
</feature>
<feature type="region of interest" description="Disordered" evidence="1">
    <location>
        <begin position="167"/>
        <end position="211"/>
    </location>
</feature>
<name>A0A9W8JRX3_9AGAR</name>
<dbReference type="EMBL" id="JANKHO010001267">
    <property type="protein sequence ID" value="KAJ3502547.1"/>
    <property type="molecule type" value="Genomic_DNA"/>
</dbReference>
<dbReference type="AlphaFoldDB" id="A0A9W8JRX3"/>
<dbReference type="Proteomes" id="UP001148786">
    <property type="component" value="Unassembled WGS sequence"/>
</dbReference>